<evidence type="ECO:0000256" key="2">
    <source>
        <dbReference type="ARBA" id="ARBA00022771"/>
    </source>
</evidence>
<name>A0A7R9B6A9_TIMSH</name>
<feature type="region of interest" description="Disordered" evidence="5">
    <location>
        <begin position="143"/>
        <end position="166"/>
    </location>
</feature>
<evidence type="ECO:0000256" key="1">
    <source>
        <dbReference type="ARBA" id="ARBA00022723"/>
    </source>
</evidence>
<dbReference type="InterPro" id="IPR027370">
    <property type="entry name" value="Znf-RING_euk"/>
</dbReference>
<dbReference type="InterPro" id="IPR052667">
    <property type="entry name" value="E3_ubiquitin-ligase_RING"/>
</dbReference>
<evidence type="ECO:0000313" key="7">
    <source>
        <dbReference type="EMBL" id="CAD7267239.1"/>
    </source>
</evidence>
<accession>A0A7R9B6A9</accession>
<evidence type="ECO:0000256" key="3">
    <source>
        <dbReference type="ARBA" id="ARBA00022833"/>
    </source>
</evidence>
<keyword evidence="1" id="KW-0479">Metal-binding</keyword>
<evidence type="ECO:0000256" key="5">
    <source>
        <dbReference type="SAM" id="MobiDB-lite"/>
    </source>
</evidence>
<dbReference type="PROSITE" id="PS00518">
    <property type="entry name" value="ZF_RING_1"/>
    <property type="match status" value="1"/>
</dbReference>
<keyword evidence="2 4" id="KW-0863">Zinc-finger</keyword>
<dbReference type="InterPro" id="IPR001841">
    <property type="entry name" value="Znf_RING"/>
</dbReference>
<dbReference type="Pfam" id="PF13445">
    <property type="entry name" value="zf-RING_UBOX"/>
    <property type="match status" value="1"/>
</dbReference>
<feature type="compositionally biased region" description="Acidic residues" evidence="5">
    <location>
        <begin position="151"/>
        <end position="165"/>
    </location>
</feature>
<dbReference type="InterPro" id="IPR017907">
    <property type="entry name" value="Znf_RING_CS"/>
</dbReference>
<dbReference type="GO" id="GO:0008270">
    <property type="term" value="F:zinc ion binding"/>
    <property type="evidence" value="ECO:0007669"/>
    <property type="project" value="UniProtKB-KW"/>
</dbReference>
<gene>
    <name evidence="7" type="ORF">TSIB3V08_LOCUS11253</name>
</gene>
<dbReference type="CDD" id="cd16645">
    <property type="entry name" value="mRING-HC-C3HC3D_TRIM23_C-IX"/>
    <property type="match status" value="1"/>
</dbReference>
<dbReference type="AlphaFoldDB" id="A0A7R9B6A9"/>
<dbReference type="PROSITE" id="PS50089">
    <property type="entry name" value="ZF_RING_2"/>
    <property type="match status" value="1"/>
</dbReference>
<protein>
    <recommendedName>
        <fullName evidence="6">RING-type domain-containing protein</fullName>
    </recommendedName>
</protein>
<keyword evidence="3" id="KW-0862">Zinc</keyword>
<proteinExistence type="predicted"/>
<dbReference type="SMART" id="SM00184">
    <property type="entry name" value="RING"/>
    <property type="match status" value="1"/>
</dbReference>
<organism evidence="7">
    <name type="scientific">Timema shepardi</name>
    <name type="common">Walking stick</name>
    <dbReference type="NCBI Taxonomy" id="629360"/>
    <lineage>
        <taxon>Eukaryota</taxon>
        <taxon>Metazoa</taxon>
        <taxon>Ecdysozoa</taxon>
        <taxon>Arthropoda</taxon>
        <taxon>Hexapoda</taxon>
        <taxon>Insecta</taxon>
        <taxon>Pterygota</taxon>
        <taxon>Neoptera</taxon>
        <taxon>Polyneoptera</taxon>
        <taxon>Phasmatodea</taxon>
        <taxon>Timematodea</taxon>
        <taxon>Timematoidea</taxon>
        <taxon>Timematidae</taxon>
        <taxon>Timema</taxon>
    </lineage>
</organism>
<evidence type="ECO:0000256" key="4">
    <source>
        <dbReference type="PROSITE-ProRule" id="PRU00175"/>
    </source>
</evidence>
<dbReference type="PANTHER" id="PTHR47156:SF10">
    <property type="entry name" value="E3 UBIQUITIN-PROTEIN LIGASE TRIM-21-RELATED"/>
    <property type="match status" value="1"/>
</dbReference>
<reference evidence="7" key="1">
    <citation type="submission" date="2020-11" db="EMBL/GenBank/DDBJ databases">
        <authorList>
            <person name="Tran Van P."/>
        </authorList>
    </citation>
    <scope>NUCLEOTIDE SEQUENCE</scope>
</reference>
<feature type="domain" description="RING-type" evidence="6">
    <location>
        <begin position="267"/>
        <end position="312"/>
    </location>
</feature>
<evidence type="ECO:0000259" key="6">
    <source>
        <dbReference type="PROSITE" id="PS50089"/>
    </source>
</evidence>
<sequence length="383" mass="43043">MIEQTALSNDTIRKRIHDMSIDITRQVMLFSDDTQLRAYIRSAAPTVMKEGVHLHAVVAALSVLGVLRARQGHCDVIMRRHGDVFFDVQVQPLHKGLLCRTPSLGRISLLSAPVSTGADPSCLPLHQKGLREIMTDDKILESVVDEQQGDKEEDDETDEGMEDETVPMHGENAEVYICLLSSACRILRHGNERLLQTATRMRRCTTGCCQAPAGSCGTETSDFSKRQPECGGVQLLAVKRLQDLAARKRATSPKQRMLFEMFQVLECRVCEDVFGLQGDKVPRLLYCGHTVCHACLLRLPLRDNMVQCPFDRQPTPTGKATNIIYYNVNSDWLQTEGGGYHFISPPIYYCNEWQSRETERHGMAWEETGELAKWAGTTEQYGI</sequence>
<dbReference type="EMBL" id="OC008723">
    <property type="protein sequence ID" value="CAD7267239.1"/>
    <property type="molecule type" value="Genomic_DNA"/>
</dbReference>
<dbReference type="SUPFAM" id="SSF57850">
    <property type="entry name" value="RING/U-box"/>
    <property type="match status" value="1"/>
</dbReference>
<dbReference type="InterPro" id="IPR013083">
    <property type="entry name" value="Znf_RING/FYVE/PHD"/>
</dbReference>
<dbReference type="PANTHER" id="PTHR47156">
    <property type="entry name" value="PROTEIN CBG20824"/>
    <property type="match status" value="1"/>
</dbReference>
<dbReference type="Gene3D" id="3.30.40.10">
    <property type="entry name" value="Zinc/RING finger domain, C3HC4 (zinc finger)"/>
    <property type="match status" value="1"/>
</dbReference>